<feature type="compositionally biased region" description="Basic and acidic residues" evidence="2">
    <location>
        <begin position="83"/>
        <end position="97"/>
    </location>
</feature>
<dbReference type="Proteomes" id="UP000543287">
    <property type="component" value="Unassembled WGS sequence"/>
</dbReference>
<protein>
    <submittedName>
        <fullName evidence="4">FBF1 factor</fullName>
    </submittedName>
</protein>
<feature type="non-terminal residue" evidence="4">
    <location>
        <position position="1162"/>
    </location>
</feature>
<reference evidence="4 5" key="1">
    <citation type="submission" date="2019-09" db="EMBL/GenBank/DDBJ databases">
        <title>Bird 10,000 Genomes (B10K) Project - Family phase.</title>
        <authorList>
            <person name="Zhang G."/>
        </authorList>
    </citation>
    <scope>NUCLEOTIDE SEQUENCE [LARGE SCALE GENOMIC DNA]</scope>
    <source>
        <strain evidence="4">B10K-LSUMZ-23963</strain>
        <tissue evidence="4">Muscle</tissue>
    </source>
</reference>
<dbReference type="EMBL" id="VWZH01000026">
    <property type="protein sequence ID" value="NXG29261.1"/>
    <property type="molecule type" value="Genomic_DNA"/>
</dbReference>
<feature type="region of interest" description="Disordered" evidence="2">
    <location>
        <begin position="1088"/>
        <end position="1117"/>
    </location>
</feature>
<dbReference type="InterPro" id="IPR033561">
    <property type="entry name" value="FBF1"/>
</dbReference>
<keyword evidence="1" id="KW-0175">Coiled coil</keyword>
<dbReference type="GO" id="GO:0036064">
    <property type="term" value="C:ciliary basal body"/>
    <property type="evidence" value="ECO:0007669"/>
    <property type="project" value="TreeGrafter"/>
</dbReference>
<evidence type="ECO:0000313" key="4">
    <source>
        <dbReference type="EMBL" id="NXG29261.1"/>
    </source>
</evidence>
<feature type="compositionally biased region" description="Basic and acidic residues" evidence="2">
    <location>
        <begin position="143"/>
        <end position="157"/>
    </location>
</feature>
<accession>A0A7K9AMF4</accession>
<feature type="region of interest" description="Disordered" evidence="2">
    <location>
        <begin position="47"/>
        <end position="257"/>
    </location>
</feature>
<feature type="compositionally biased region" description="Low complexity" evidence="2">
    <location>
        <begin position="444"/>
        <end position="468"/>
    </location>
</feature>
<sequence length="1162" mass="128415">RSFPEDDFFSKLPAEDIKAAEGSDVSDADPQAVLQTLKDMDDMEADLLGISKPSSGPGKMTAKGPEKCDPAGGAVKTAGKLLTPEKAESAPAMEKKPLSSPPASRQYKKFNFEDLDDPLEGLLSDEEKNAPKKPTPSGTENSSVKKLELSKEKEPPAPRHAAAPGRRREELTFEDDGDDLMDALGFGDSPKGDPKQGRKEDKDELRPARSKLDELLGRGSAAKAPERPGAGERREFKLDTKYQKQPAEKEEPGDEEDFVFGAYQPTVASARRQPARYRAVRLCPSDRCHAAPKPGCPLWGWFVTPSRRSRFSAESSSDSKPDPRAKPPPPPPAGRSPARGGRAGGDWLGLKDEDLLDSDPPSPAQASAAGSCPSPTVARRPDPASRLPAAEEPAAKRNPPEEDNWLSTALSRKKAQAQAKAQERGAEPSETPGRGLDPRPATSQPATSTGAAPQAAAPQDTAASAAGSGHPVPWLSAPQKAPALPPESRKEDPSGDTSALAPAASFPGQQEMPGPAPLAQVGLSGPPRSSLSIPQAEPLALGSLQVKGPGAPAAQLSEDGAGCRAALLGAQARVAELESQVRMLELERTQQKLLLESLQQRHQEDLDLLESAHRSRVKVVEETYGQREERLRQEKERLAAQLVSQSQAAEQARAELLARHQQQLAALEQRSAQELQRVRELQRTSVQEMHKDHEEQLQRLKRLKEQEIDAVTSATSHTRSLNGVIEQMEKFSSDLHDLSHRVEATHHTTSQELAMGAQQRDKQLKVLQHRLSQQQRDMEEERSRLQEVIAKMEARLGEQTRLLEQERWRATAEQSKVESLQHSLEEQRRVMTQQLSMERAELERAKSALLEEQKSVMQKCSEERRKLAAEWAEFHTQQQLSKERLERDMDRALQRDSQREGTIMSLAKEQAELKIQASELKAKEEQLVRDRELLDQAWQELRLEKEKVNGAALHIRQRVEEIDTMSRLSAQKCEEGQRALREARRVESEHQARLRVVQQHLEQLKQQEQRLHQAIPPHPHPHPGLGQPYQGPEPLPRASLSPFLPGSGQERLSMALQRSQLQQLREELPNNPTLLLTTAQDVGTPAKGLSGTLRFPPPITAFPRRSPGGSRDGLGTAGPSELYTKLLLLKHRAEQDRDFLEDEQFFLETLKKASYNTSSLLA</sequence>
<name>A0A7K9AMF4_DRONO</name>
<gene>
    <name evidence="4" type="primary">Fbf1</name>
    <name evidence="4" type="ORF">DRONOV_R08296</name>
</gene>
<feature type="coiled-coil region" evidence="1">
    <location>
        <begin position="832"/>
        <end position="930"/>
    </location>
</feature>
<dbReference type="PANTHER" id="PTHR33689:SF1">
    <property type="entry name" value="FAS-BINDING FACTOR 1"/>
    <property type="match status" value="1"/>
</dbReference>
<feature type="compositionally biased region" description="Basic and acidic residues" evidence="2">
    <location>
        <begin position="190"/>
        <end position="216"/>
    </location>
</feature>
<feature type="domain" description="Fas-binding factor 1 C-terminal" evidence="3">
    <location>
        <begin position="584"/>
        <end position="1013"/>
    </location>
</feature>
<evidence type="ECO:0000313" key="5">
    <source>
        <dbReference type="Proteomes" id="UP000543287"/>
    </source>
</evidence>
<dbReference type="GO" id="GO:0005814">
    <property type="term" value="C:centriole"/>
    <property type="evidence" value="ECO:0007669"/>
    <property type="project" value="TreeGrafter"/>
</dbReference>
<proteinExistence type="predicted"/>
<dbReference type="InterPro" id="IPR049390">
    <property type="entry name" value="FBF1_C"/>
</dbReference>
<feature type="coiled-coil region" evidence="1">
    <location>
        <begin position="628"/>
        <end position="710"/>
    </location>
</feature>
<dbReference type="GO" id="GO:0060271">
    <property type="term" value="P:cilium assembly"/>
    <property type="evidence" value="ECO:0007669"/>
    <property type="project" value="InterPro"/>
</dbReference>
<dbReference type="GO" id="GO:0090162">
    <property type="term" value="P:establishment of epithelial cell polarity"/>
    <property type="evidence" value="ECO:0007669"/>
    <property type="project" value="InterPro"/>
</dbReference>
<feature type="coiled-coil region" evidence="1">
    <location>
        <begin position="987"/>
        <end position="1014"/>
    </location>
</feature>
<feature type="compositionally biased region" description="Low complexity" evidence="2">
    <location>
        <begin position="1023"/>
        <end position="1032"/>
    </location>
</feature>
<dbReference type="AlphaFoldDB" id="A0A7K9AMF4"/>
<feature type="region of interest" description="Disordered" evidence="2">
    <location>
        <begin position="307"/>
        <end position="536"/>
    </location>
</feature>
<evidence type="ECO:0000256" key="2">
    <source>
        <dbReference type="SAM" id="MobiDB-lite"/>
    </source>
</evidence>
<organism evidence="4 5">
    <name type="scientific">Dromaius novaehollandiae</name>
    <name type="common">Emu</name>
    <dbReference type="NCBI Taxonomy" id="8790"/>
    <lineage>
        <taxon>Eukaryota</taxon>
        <taxon>Metazoa</taxon>
        <taxon>Chordata</taxon>
        <taxon>Craniata</taxon>
        <taxon>Vertebrata</taxon>
        <taxon>Euteleostomi</taxon>
        <taxon>Archelosauria</taxon>
        <taxon>Archosauria</taxon>
        <taxon>Dinosauria</taxon>
        <taxon>Saurischia</taxon>
        <taxon>Theropoda</taxon>
        <taxon>Coelurosauria</taxon>
        <taxon>Aves</taxon>
        <taxon>Palaeognathae</taxon>
        <taxon>Casuariiformes</taxon>
        <taxon>Dromaiidae</taxon>
        <taxon>Dromaius</taxon>
    </lineage>
</organism>
<feature type="coiled-coil region" evidence="1">
    <location>
        <begin position="567"/>
        <end position="601"/>
    </location>
</feature>
<feature type="domain" description="Fas-binding factor 1 C-terminal" evidence="3">
    <location>
        <begin position="1049"/>
        <end position="1152"/>
    </location>
</feature>
<dbReference type="GO" id="GO:0097539">
    <property type="term" value="C:ciliary transition fiber"/>
    <property type="evidence" value="ECO:0007669"/>
    <property type="project" value="InterPro"/>
</dbReference>
<feature type="region of interest" description="Disordered" evidence="2">
    <location>
        <begin position="1014"/>
        <end position="1048"/>
    </location>
</feature>
<comment type="caution">
    <text evidence="4">The sequence shown here is derived from an EMBL/GenBank/DDBJ whole genome shotgun (WGS) entry which is preliminary data.</text>
</comment>
<feature type="coiled-coil region" evidence="1">
    <location>
        <begin position="764"/>
        <end position="795"/>
    </location>
</feature>
<feature type="compositionally biased region" description="Basic and acidic residues" evidence="2">
    <location>
        <begin position="224"/>
        <end position="250"/>
    </location>
</feature>
<feature type="non-terminal residue" evidence="4">
    <location>
        <position position="1"/>
    </location>
</feature>
<feature type="region of interest" description="Disordered" evidence="2">
    <location>
        <begin position="1"/>
        <end position="30"/>
    </location>
</feature>
<feature type="compositionally biased region" description="Acidic residues" evidence="2">
    <location>
        <begin position="172"/>
        <end position="181"/>
    </location>
</feature>
<dbReference type="PANTHER" id="PTHR33689">
    <property type="entry name" value="FAS-BINDING FACTOR 1"/>
    <property type="match status" value="1"/>
</dbReference>
<evidence type="ECO:0000259" key="3">
    <source>
        <dbReference type="Pfam" id="PF21007"/>
    </source>
</evidence>
<feature type="compositionally biased region" description="Low complexity" evidence="2">
    <location>
        <begin position="364"/>
        <end position="375"/>
    </location>
</feature>
<dbReference type="Pfam" id="PF21007">
    <property type="entry name" value="FBF1"/>
    <property type="match status" value="2"/>
</dbReference>
<evidence type="ECO:0000256" key="1">
    <source>
        <dbReference type="SAM" id="Coils"/>
    </source>
</evidence>